<dbReference type="Proteomes" id="UP000821866">
    <property type="component" value="Chromosome 4"/>
</dbReference>
<dbReference type="Gene3D" id="4.10.410.10">
    <property type="entry name" value="Pancreatic trypsin inhibitor Kunitz domain"/>
    <property type="match status" value="1"/>
</dbReference>
<name>A0A9J6E1V9_RHIMP</name>
<dbReference type="EMBL" id="JABSTU010000006">
    <property type="protein sequence ID" value="KAH8028308.1"/>
    <property type="molecule type" value="Genomic_DNA"/>
</dbReference>
<sequence>MDTVAGVRGRGTIRRELLSSTGDGVGPAGRPKLRCRRKSLEHYWFHNRYCLIGTDTAKPDTPRPIGFCDPPPGVLCPGKVGPTDVDKSLILFHPSDHSCRSYRHGPNCLVGENRFRDMDSCRAACTGPHPQPACSAPVHFRFCVPGNDTNSSQYYNYADYCLDVAKGSCLRGNGFGSKAECEDKCKGEDNDPAQCYNNDVSLCTISEHLYPIAFIGGRCEQRVNICPQSVGFTSINHCVKMCRSENQYPWWASSCDLFDIGDAADLNSMTVYKLLNSIALLSLSASEHADNVRRRFVEVVFSDSEFEESVAHFRQPWLPEIPTDQLDESTMPEEAYRTVFHTAYNCLQYYELAVGQAALEQIRFHKPFQEMFGELHQEMIQLLCKVLLGMEHFGVELGPEVERNAMPAELKNLEHDNQRNLRDYLTLRDYPQLARRLSELFVHLRDRY</sequence>
<dbReference type="AlphaFoldDB" id="A0A9J6E1V9"/>
<dbReference type="GO" id="GO:0004867">
    <property type="term" value="F:serine-type endopeptidase inhibitor activity"/>
    <property type="evidence" value="ECO:0007669"/>
    <property type="project" value="InterPro"/>
</dbReference>
<organism evidence="1 2">
    <name type="scientific">Rhipicephalus microplus</name>
    <name type="common">Cattle tick</name>
    <name type="synonym">Boophilus microplus</name>
    <dbReference type="NCBI Taxonomy" id="6941"/>
    <lineage>
        <taxon>Eukaryota</taxon>
        <taxon>Metazoa</taxon>
        <taxon>Ecdysozoa</taxon>
        <taxon>Arthropoda</taxon>
        <taxon>Chelicerata</taxon>
        <taxon>Arachnida</taxon>
        <taxon>Acari</taxon>
        <taxon>Parasitiformes</taxon>
        <taxon>Ixodida</taxon>
        <taxon>Ixodoidea</taxon>
        <taxon>Ixodidae</taxon>
        <taxon>Rhipicephalinae</taxon>
        <taxon>Rhipicephalus</taxon>
        <taxon>Boophilus</taxon>
    </lineage>
</organism>
<proteinExistence type="predicted"/>
<evidence type="ECO:0000313" key="2">
    <source>
        <dbReference type="Proteomes" id="UP000821866"/>
    </source>
</evidence>
<comment type="caution">
    <text evidence="1">The sequence shown here is derived from an EMBL/GenBank/DDBJ whole genome shotgun (WGS) entry which is preliminary data.</text>
</comment>
<protein>
    <submittedName>
        <fullName evidence="1">Uncharacterized protein</fullName>
    </submittedName>
</protein>
<reference evidence="1" key="1">
    <citation type="journal article" date="2020" name="Cell">
        <title>Large-Scale Comparative Analyses of Tick Genomes Elucidate Their Genetic Diversity and Vector Capacities.</title>
        <authorList>
            <consortium name="Tick Genome and Microbiome Consortium (TIGMIC)"/>
            <person name="Jia N."/>
            <person name="Wang J."/>
            <person name="Shi W."/>
            <person name="Du L."/>
            <person name="Sun Y."/>
            <person name="Zhan W."/>
            <person name="Jiang J.F."/>
            <person name="Wang Q."/>
            <person name="Zhang B."/>
            <person name="Ji P."/>
            <person name="Bell-Sakyi L."/>
            <person name="Cui X.M."/>
            <person name="Yuan T.T."/>
            <person name="Jiang B.G."/>
            <person name="Yang W.F."/>
            <person name="Lam T.T."/>
            <person name="Chang Q.C."/>
            <person name="Ding S.J."/>
            <person name="Wang X.J."/>
            <person name="Zhu J.G."/>
            <person name="Ruan X.D."/>
            <person name="Zhao L."/>
            <person name="Wei J.T."/>
            <person name="Ye R.Z."/>
            <person name="Que T.C."/>
            <person name="Du C.H."/>
            <person name="Zhou Y.H."/>
            <person name="Cheng J.X."/>
            <person name="Dai P.F."/>
            <person name="Guo W.B."/>
            <person name="Han X.H."/>
            <person name="Huang E.J."/>
            <person name="Li L.F."/>
            <person name="Wei W."/>
            <person name="Gao Y.C."/>
            <person name="Liu J.Z."/>
            <person name="Shao H.Z."/>
            <person name="Wang X."/>
            <person name="Wang C.C."/>
            <person name="Yang T.C."/>
            <person name="Huo Q.B."/>
            <person name="Li W."/>
            <person name="Chen H.Y."/>
            <person name="Chen S.E."/>
            <person name="Zhou L.G."/>
            <person name="Ni X.B."/>
            <person name="Tian J.H."/>
            <person name="Sheng Y."/>
            <person name="Liu T."/>
            <person name="Pan Y.S."/>
            <person name="Xia L.Y."/>
            <person name="Li J."/>
            <person name="Zhao F."/>
            <person name="Cao W.C."/>
        </authorList>
    </citation>
    <scope>NUCLEOTIDE SEQUENCE</scope>
    <source>
        <strain evidence="1">Rmic-2018</strain>
    </source>
</reference>
<keyword evidence="2" id="KW-1185">Reference proteome</keyword>
<dbReference type="VEuPathDB" id="VectorBase:LOC119175993"/>
<dbReference type="InterPro" id="IPR036880">
    <property type="entry name" value="Kunitz_BPTI_sf"/>
</dbReference>
<evidence type="ECO:0000313" key="1">
    <source>
        <dbReference type="EMBL" id="KAH8028308.1"/>
    </source>
</evidence>
<accession>A0A9J6E1V9</accession>
<gene>
    <name evidence="1" type="ORF">HPB51_014964</name>
</gene>
<reference evidence="1" key="2">
    <citation type="submission" date="2021-09" db="EMBL/GenBank/DDBJ databases">
        <authorList>
            <person name="Jia N."/>
            <person name="Wang J."/>
            <person name="Shi W."/>
            <person name="Du L."/>
            <person name="Sun Y."/>
            <person name="Zhan W."/>
            <person name="Jiang J."/>
            <person name="Wang Q."/>
            <person name="Zhang B."/>
            <person name="Ji P."/>
            <person name="Sakyi L.B."/>
            <person name="Cui X."/>
            <person name="Yuan T."/>
            <person name="Jiang B."/>
            <person name="Yang W."/>
            <person name="Lam T.T.-Y."/>
            <person name="Chang Q."/>
            <person name="Ding S."/>
            <person name="Wang X."/>
            <person name="Zhu J."/>
            <person name="Ruan X."/>
            <person name="Zhao L."/>
            <person name="Wei J."/>
            <person name="Que T."/>
            <person name="Du C."/>
            <person name="Cheng J."/>
            <person name="Dai P."/>
            <person name="Han X."/>
            <person name="Huang E."/>
            <person name="Gao Y."/>
            <person name="Liu J."/>
            <person name="Shao H."/>
            <person name="Ye R."/>
            <person name="Li L."/>
            <person name="Wei W."/>
            <person name="Wang X."/>
            <person name="Wang C."/>
            <person name="Huo Q."/>
            <person name="Li W."/>
            <person name="Guo W."/>
            <person name="Chen H."/>
            <person name="Chen S."/>
            <person name="Zhou L."/>
            <person name="Zhou L."/>
            <person name="Ni X."/>
            <person name="Tian J."/>
            <person name="Zhou Y."/>
            <person name="Sheng Y."/>
            <person name="Liu T."/>
            <person name="Pan Y."/>
            <person name="Xia L."/>
            <person name="Li J."/>
            <person name="Zhao F."/>
            <person name="Cao W."/>
        </authorList>
    </citation>
    <scope>NUCLEOTIDE SEQUENCE</scope>
    <source>
        <strain evidence="1">Rmic-2018</strain>
        <tissue evidence="1">Larvae</tissue>
    </source>
</reference>